<evidence type="ECO:0000256" key="2">
    <source>
        <dbReference type="ARBA" id="ARBA00009777"/>
    </source>
</evidence>
<keyword evidence="6" id="KW-0560">Oxidoreductase</keyword>
<keyword evidence="5" id="KW-0479">Metal-binding</keyword>
<dbReference type="SFLD" id="SFLDG01066">
    <property type="entry name" value="organic_radical-activating_enz"/>
    <property type="match status" value="1"/>
</dbReference>
<dbReference type="InterPro" id="IPR017896">
    <property type="entry name" value="4Fe4S_Fe-S-bd"/>
</dbReference>
<evidence type="ECO:0000259" key="10">
    <source>
        <dbReference type="PROSITE" id="PS51379"/>
    </source>
</evidence>
<keyword evidence="3" id="KW-0004">4Fe-4S</keyword>
<dbReference type="GO" id="GO:0046872">
    <property type="term" value="F:metal ion binding"/>
    <property type="evidence" value="ECO:0007669"/>
    <property type="project" value="UniProtKB-KW"/>
</dbReference>
<evidence type="ECO:0000256" key="3">
    <source>
        <dbReference type="ARBA" id="ARBA00022485"/>
    </source>
</evidence>
<evidence type="ECO:0000256" key="4">
    <source>
        <dbReference type="ARBA" id="ARBA00022691"/>
    </source>
</evidence>
<protein>
    <submittedName>
        <fullName evidence="12">Pyruvate formate lyase activating enzyme</fullName>
    </submittedName>
</protein>
<dbReference type="PROSITE" id="PS51379">
    <property type="entry name" value="4FE4S_FER_2"/>
    <property type="match status" value="2"/>
</dbReference>
<dbReference type="PIRSF" id="PIRSF000371">
    <property type="entry name" value="PFL_act_enz"/>
    <property type="match status" value="1"/>
</dbReference>
<dbReference type="GO" id="GO:0016829">
    <property type="term" value="F:lyase activity"/>
    <property type="evidence" value="ECO:0007669"/>
    <property type="project" value="UniProtKB-KW"/>
</dbReference>
<keyword evidence="12" id="KW-0670">Pyruvate</keyword>
<dbReference type="InterPro" id="IPR012839">
    <property type="entry name" value="Organic_radical_activase"/>
</dbReference>
<sequence length="308" mass="34129">MLPMYNPARGLISTVQKYSTKDGPGIRDTVFFKGCPLGCLWCSNPELIRPVPDLLYSREKCAHCGTCLSASPKEALSFDEAGYVWVDHLKCDGCGVCVDACPNSALEIAGKFVTVEEVTKEVLKDRVFYQTSNGGVTFSGGEPLWQAGFVAQVARNLKNEGIHTALDTAGHVGWCRFEEVLPYIDLVLYDIKAADHNLHRQLTGQENDVIVMNAQLLAQHGMPMHVRLVLIPGLNDSDEEIKGRMQIVSELDTVQQVDLLPYHRYGIGKYARLGLDYSLMEVQEYSEERLAEIEALVRSYGIKTTIGG</sequence>
<dbReference type="InterPro" id="IPR007197">
    <property type="entry name" value="rSAM"/>
</dbReference>
<dbReference type="SUPFAM" id="SSF54862">
    <property type="entry name" value="4Fe-4S ferredoxins"/>
    <property type="match status" value="1"/>
</dbReference>
<dbReference type="InterPro" id="IPR013785">
    <property type="entry name" value="Aldolase_TIM"/>
</dbReference>
<keyword evidence="7" id="KW-0408">Iron</keyword>
<dbReference type="GO" id="GO:0051539">
    <property type="term" value="F:4 iron, 4 sulfur cluster binding"/>
    <property type="evidence" value="ECO:0007669"/>
    <property type="project" value="UniProtKB-KW"/>
</dbReference>
<dbReference type="PROSITE" id="PS00198">
    <property type="entry name" value="4FE4S_FER_1"/>
    <property type="match status" value="1"/>
</dbReference>
<feature type="domain" description="4Fe-4S ferredoxin-type" evidence="10">
    <location>
        <begin position="52"/>
        <end position="81"/>
    </location>
</feature>
<dbReference type="InterPro" id="IPR040074">
    <property type="entry name" value="BssD/PflA/YjjW"/>
</dbReference>
<dbReference type="OrthoDB" id="9782387at2"/>
<reference evidence="12 13" key="1">
    <citation type="submission" date="2018-08" db="EMBL/GenBank/DDBJ databases">
        <title>Genomic Encyclopedia of Type Strains, Phase IV (KMG-IV): sequencing the most valuable type-strain genomes for metagenomic binning, comparative biology and taxonomic classification.</title>
        <authorList>
            <person name="Goeker M."/>
        </authorList>
    </citation>
    <scope>NUCLEOTIDE SEQUENCE [LARGE SCALE GENOMIC DNA]</scope>
    <source>
        <strain evidence="12 13">DSM 23923</strain>
    </source>
</reference>
<evidence type="ECO:0000256" key="5">
    <source>
        <dbReference type="ARBA" id="ARBA00022723"/>
    </source>
</evidence>
<dbReference type="PROSITE" id="PS01087">
    <property type="entry name" value="RADICAL_ACTIVATING"/>
    <property type="match status" value="1"/>
</dbReference>
<dbReference type="InterPro" id="IPR034457">
    <property type="entry name" value="Organic_radical-activating"/>
</dbReference>
<comment type="similarity">
    <text evidence="2">Belongs to the organic radical-activating enzymes family.</text>
</comment>
<keyword evidence="12" id="KW-0456">Lyase</keyword>
<evidence type="ECO:0000256" key="1">
    <source>
        <dbReference type="ARBA" id="ARBA00001966"/>
    </source>
</evidence>
<evidence type="ECO:0000256" key="7">
    <source>
        <dbReference type="ARBA" id="ARBA00023004"/>
    </source>
</evidence>
<dbReference type="PANTHER" id="PTHR30352">
    <property type="entry name" value="PYRUVATE FORMATE-LYASE-ACTIVATING ENZYME"/>
    <property type="match status" value="1"/>
</dbReference>
<feature type="domain" description="Radical SAM core" evidence="11">
    <location>
        <begin position="21"/>
        <end position="303"/>
    </location>
</feature>
<dbReference type="Pfam" id="PF04055">
    <property type="entry name" value="Radical_SAM"/>
    <property type="match status" value="1"/>
</dbReference>
<accession>A0A347ZNY7</accession>
<evidence type="ECO:0000313" key="12">
    <source>
        <dbReference type="EMBL" id="REG08621.1"/>
    </source>
</evidence>
<dbReference type="PANTHER" id="PTHR30352:SF4">
    <property type="entry name" value="PYRUVATE FORMATE-LYASE 2-ACTIVATING ENZYME"/>
    <property type="match status" value="1"/>
</dbReference>
<evidence type="ECO:0000313" key="13">
    <source>
        <dbReference type="Proteomes" id="UP000256388"/>
    </source>
</evidence>
<dbReference type="PROSITE" id="PS51918">
    <property type="entry name" value="RADICAL_SAM"/>
    <property type="match status" value="1"/>
</dbReference>
<dbReference type="AlphaFoldDB" id="A0A347ZNY7"/>
<name>A0A347ZNY7_9CHLR</name>
<dbReference type="InterPro" id="IPR001989">
    <property type="entry name" value="Radical_activat_CS"/>
</dbReference>
<keyword evidence="4" id="KW-0949">S-adenosyl-L-methionine</keyword>
<gene>
    <name evidence="12" type="ORF">DFR64_1993</name>
</gene>
<dbReference type="InterPro" id="IPR058240">
    <property type="entry name" value="rSAM_sf"/>
</dbReference>
<comment type="catalytic activity">
    <reaction evidence="9">
        <text>glycyl-[protein] + reduced [flavodoxin] + S-adenosyl-L-methionine = glycin-2-yl radical-[protein] + semiquinone [flavodoxin] + 5'-deoxyadenosine + L-methionine + H(+)</text>
        <dbReference type="Rhea" id="RHEA:61976"/>
        <dbReference type="Rhea" id="RHEA-COMP:10622"/>
        <dbReference type="Rhea" id="RHEA-COMP:14480"/>
        <dbReference type="Rhea" id="RHEA-COMP:15993"/>
        <dbReference type="Rhea" id="RHEA-COMP:15994"/>
        <dbReference type="ChEBI" id="CHEBI:15378"/>
        <dbReference type="ChEBI" id="CHEBI:17319"/>
        <dbReference type="ChEBI" id="CHEBI:29947"/>
        <dbReference type="ChEBI" id="CHEBI:32722"/>
        <dbReference type="ChEBI" id="CHEBI:57618"/>
        <dbReference type="ChEBI" id="CHEBI:57844"/>
        <dbReference type="ChEBI" id="CHEBI:59789"/>
        <dbReference type="ChEBI" id="CHEBI:140311"/>
    </reaction>
</comment>
<dbReference type="GO" id="GO:0016491">
    <property type="term" value="F:oxidoreductase activity"/>
    <property type="evidence" value="ECO:0007669"/>
    <property type="project" value="UniProtKB-KW"/>
</dbReference>
<keyword evidence="13" id="KW-1185">Reference proteome</keyword>
<dbReference type="SUPFAM" id="SSF102114">
    <property type="entry name" value="Radical SAM enzymes"/>
    <property type="match status" value="1"/>
</dbReference>
<keyword evidence="8" id="KW-0411">Iron-sulfur</keyword>
<evidence type="ECO:0000259" key="11">
    <source>
        <dbReference type="PROSITE" id="PS51918"/>
    </source>
</evidence>
<comment type="caution">
    <text evidence="12">The sequence shown here is derived from an EMBL/GenBank/DDBJ whole genome shotgun (WGS) entry which is preliminary data.</text>
</comment>
<dbReference type="Proteomes" id="UP000256388">
    <property type="component" value="Unassembled WGS sequence"/>
</dbReference>
<proteinExistence type="inferred from homology"/>
<organism evidence="12 13">
    <name type="scientific">Pelolinea submarina</name>
    <dbReference type="NCBI Taxonomy" id="913107"/>
    <lineage>
        <taxon>Bacteria</taxon>
        <taxon>Bacillati</taxon>
        <taxon>Chloroflexota</taxon>
        <taxon>Anaerolineae</taxon>
        <taxon>Anaerolineales</taxon>
        <taxon>Anaerolineaceae</taxon>
        <taxon>Pelolinea</taxon>
    </lineage>
</organism>
<dbReference type="EMBL" id="QUMS01000002">
    <property type="protein sequence ID" value="REG08621.1"/>
    <property type="molecule type" value="Genomic_DNA"/>
</dbReference>
<dbReference type="Gene3D" id="3.30.70.20">
    <property type="match status" value="1"/>
</dbReference>
<dbReference type="SFLD" id="SFLDS00029">
    <property type="entry name" value="Radical_SAM"/>
    <property type="match status" value="1"/>
</dbReference>
<dbReference type="NCBIfam" id="TIGR02494">
    <property type="entry name" value="PFLE_PFLC"/>
    <property type="match status" value="1"/>
</dbReference>
<evidence type="ECO:0000256" key="8">
    <source>
        <dbReference type="ARBA" id="ARBA00023014"/>
    </source>
</evidence>
<dbReference type="RefSeq" id="WP_116225271.1">
    <property type="nucleotide sequence ID" value="NZ_AP018437.1"/>
</dbReference>
<dbReference type="InterPro" id="IPR017900">
    <property type="entry name" value="4Fe4S_Fe_S_CS"/>
</dbReference>
<dbReference type="SFLD" id="SFLDG01118">
    <property type="entry name" value="activating_enzymes__group_2"/>
    <property type="match status" value="1"/>
</dbReference>
<feature type="domain" description="4Fe-4S ferredoxin-type" evidence="10">
    <location>
        <begin position="82"/>
        <end position="111"/>
    </location>
</feature>
<evidence type="ECO:0000256" key="9">
    <source>
        <dbReference type="ARBA" id="ARBA00047365"/>
    </source>
</evidence>
<comment type="cofactor">
    <cofactor evidence="1">
        <name>[4Fe-4S] cluster</name>
        <dbReference type="ChEBI" id="CHEBI:49883"/>
    </cofactor>
</comment>
<evidence type="ECO:0000256" key="6">
    <source>
        <dbReference type="ARBA" id="ARBA00023002"/>
    </source>
</evidence>
<dbReference type="Gene3D" id="3.20.20.70">
    <property type="entry name" value="Aldolase class I"/>
    <property type="match status" value="1"/>
</dbReference>